<feature type="signal peptide" evidence="1">
    <location>
        <begin position="1"/>
        <end position="19"/>
    </location>
</feature>
<dbReference type="EMBL" id="CAJOBZ010000002">
    <property type="protein sequence ID" value="CAF4762926.1"/>
    <property type="molecule type" value="Genomic_DNA"/>
</dbReference>
<organism evidence="2 3">
    <name type="scientific">Pieris macdunnoughi</name>
    <dbReference type="NCBI Taxonomy" id="345717"/>
    <lineage>
        <taxon>Eukaryota</taxon>
        <taxon>Metazoa</taxon>
        <taxon>Ecdysozoa</taxon>
        <taxon>Arthropoda</taxon>
        <taxon>Hexapoda</taxon>
        <taxon>Insecta</taxon>
        <taxon>Pterygota</taxon>
        <taxon>Neoptera</taxon>
        <taxon>Endopterygota</taxon>
        <taxon>Lepidoptera</taxon>
        <taxon>Glossata</taxon>
        <taxon>Ditrysia</taxon>
        <taxon>Papilionoidea</taxon>
        <taxon>Pieridae</taxon>
        <taxon>Pierinae</taxon>
        <taxon>Pieris</taxon>
    </lineage>
</organism>
<dbReference type="OrthoDB" id="8179976at2759"/>
<feature type="chain" id="PRO_5032748267" evidence="1">
    <location>
        <begin position="20"/>
        <end position="187"/>
    </location>
</feature>
<dbReference type="Proteomes" id="UP000663880">
    <property type="component" value="Unassembled WGS sequence"/>
</dbReference>
<sequence length="187" mass="21004">MFVLFCITALLCAINYAHANMDGGPGLWFVHGINNCDEELPRVAANITVNKHKLNRTHDVYDAALDVYETVGDGYGILIDICKHTDGGCKQVQVVTDNDIGMFAEKYAKDNMEVAFSMGGIDPPRFPVQPGSYKIEDFYFDHCEMPEESIYGEFTGDAFIVKDNVRVACFRAHVEFREEEDNICNRG</sequence>
<evidence type="ECO:0000256" key="1">
    <source>
        <dbReference type="SAM" id="SignalP"/>
    </source>
</evidence>
<protein>
    <submittedName>
        <fullName evidence="2">Uncharacterized protein</fullName>
    </submittedName>
</protein>
<gene>
    <name evidence="2" type="ORF">PMACD_LOCUS1404</name>
</gene>
<keyword evidence="3" id="KW-1185">Reference proteome</keyword>
<keyword evidence="1" id="KW-0732">Signal</keyword>
<evidence type="ECO:0000313" key="3">
    <source>
        <dbReference type="Proteomes" id="UP000663880"/>
    </source>
</evidence>
<accession>A0A821M9Y5</accession>
<evidence type="ECO:0000313" key="2">
    <source>
        <dbReference type="EMBL" id="CAF4762926.1"/>
    </source>
</evidence>
<proteinExistence type="predicted"/>
<dbReference type="AlphaFoldDB" id="A0A821M9Y5"/>
<name>A0A821M9Y5_9NEOP</name>
<comment type="caution">
    <text evidence="2">The sequence shown here is derived from an EMBL/GenBank/DDBJ whole genome shotgun (WGS) entry which is preliminary data.</text>
</comment>
<reference evidence="2" key="1">
    <citation type="submission" date="2021-02" db="EMBL/GenBank/DDBJ databases">
        <authorList>
            <person name="Steward A R."/>
        </authorList>
    </citation>
    <scope>NUCLEOTIDE SEQUENCE</scope>
</reference>